<feature type="signal peptide" evidence="7">
    <location>
        <begin position="1"/>
        <end position="21"/>
    </location>
</feature>
<evidence type="ECO:0000256" key="7">
    <source>
        <dbReference type="SAM" id="SignalP"/>
    </source>
</evidence>
<dbReference type="GO" id="GO:0005576">
    <property type="term" value="C:extracellular region"/>
    <property type="evidence" value="ECO:0007669"/>
    <property type="project" value="UniProtKB-SubCell"/>
</dbReference>
<keyword evidence="3" id="KW-0964">Secreted</keyword>
<keyword evidence="7" id="KW-0732">Signal</keyword>
<comment type="similarity">
    <text evidence="2">Belongs to the RFamide neuropeptide family.</text>
</comment>
<dbReference type="Pfam" id="PF11109">
    <property type="entry name" value="RFamide_26RFa"/>
    <property type="match status" value="1"/>
</dbReference>
<evidence type="ECO:0000313" key="8">
    <source>
        <dbReference type="Ensembl" id="ENSCPOP00000026439.1"/>
    </source>
</evidence>
<evidence type="ECO:0000256" key="3">
    <source>
        <dbReference type="ARBA" id="ARBA00022525"/>
    </source>
</evidence>
<dbReference type="STRING" id="10141.ENSCPOP00000026439"/>
<dbReference type="GO" id="GO:0007626">
    <property type="term" value="P:locomotory behavior"/>
    <property type="evidence" value="ECO:0007669"/>
    <property type="project" value="Ensembl"/>
</dbReference>
<dbReference type="eggNOG" id="ENOG502S84J">
    <property type="taxonomic scope" value="Eukaryota"/>
</dbReference>
<evidence type="ECO:0000256" key="2">
    <source>
        <dbReference type="ARBA" id="ARBA00005516"/>
    </source>
</evidence>
<evidence type="ECO:0000256" key="1">
    <source>
        <dbReference type="ARBA" id="ARBA00004613"/>
    </source>
</evidence>
<reference evidence="9" key="1">
    <citation type="journal article" date="2011" name="Nature">
        <title>A high-resolution map of human evolutionary constraint using 29 mammals.</title>
        <authorList>
            <person name="Lindblad-Toh K."/>
            <person name="Garber M."/>
            <person name="Zuk O."/>
            <person name="Lin M.F."/>
            <person name="Parker B.J."/>
            <person name="Washietl S."/>
            <person name="Kheradpour P."/>
            <person name="Ernst J."/>
            <person name="Jordan G."/>
            <person name="Mauceli E."/>
            <person name="Ward L.D."/>
            <person name="Lowe C.B."/>
            <person name="Holloway A.K."/>
            <person name="Clamp M."/>
            <person name="Gnerre S."/>
            <person name="Alfoldi J."/>
            <person name="Beal K."/>
            <person name="Chang J."/>
            <person name="Clawson H."/>
            <person name="Cuff J."/>
            <person name="Di Palma F."/>
            <person name="Fitzgerald S."/>
            <person name="Flicek P."/>
            <person name="Guttman M."/>
            <person name="Hubisz M.J."/>
            <person name="Jaffe D.B."/>
            <person name="Jungreis I."/>
            <person name="Kent W.J."/>
            <person name="Kostka D."/>
            <person name="Lara M."/>
            <person name="Martins A.L."/>
            <person name="Massingham T."/>
            <person name="Moltke I."/>
            <person name="Raney B.J."/>
            <person name="Rasmussen M.D."/>
            <person name="Robinson J."/>
            <person name="Stark A."/>
            <person name="Vilella A.J."/>
            <person name="Wen J."/>
            <person name="Xie X."/>
            <person name="Zody M.C."/>
            <person name="Baldwin J."/>
            <person name="Bloom T."/>
            <person name="Chin C.W."/>
            <person name="Heiman D."/>
            <person name="Nicol R."/>
            <person name="Nusbaum C."/>
            <person name="Young S."/>
            <person name="Wilkinson J."/>
            <person name="Worley K.C."/>
            <person name="Kovar C.L."/>
            <person name="Muzny D.M."/>
            <person name="Gibbs R.A."/>
            <person name="Cree A."/>
            <person name="Dihn H.H."/>
            <person name="Fowler G."/>
            <person name="Jhangiani S."/>
            <person name="Joshi V."/>
            <person name="Lee S."/>
            <person name="Lewis L.R."/>
            <person name="Nazareth L.V."/>
            <person name="Okwuonu G."/>
            <person name="Santibanez J."/>
            <person name="Warren W.C."/>
            <person name="Mardis E.R."/>
            <person name="Weinstock G.M."/>
            <person name="Wilson R.K."/>
            <person name="Delehaunty K."/>
            <person name="Dooling D."/>
            <person name="Fronik C."/>
            <person name="Fulton L."/>
            <person name="Fulton B."/>
            <person name="Graves T."/>
            <person name="Minx P."/>
            <person name="Sodergren E."/>
            <person name="Birney E."/>
            <person name="Margulies E.H."/>
            <person name="Herrero J."/>
            <person name="Green E.D."/>
            <person name="Haussler D."/>
            <person name="Siepel A."/>
            <person name="Goldman N."/>
            <person name="Pollard K.S."/>
            <person name="Pedersen J.S."/>
            <person name="Lander E.S."/>
            <person name="Kellis M."/>
        </authorList>
    </citation>
    <scope>NUCLEOTIDE SEQUENCE [LARGE SCALE GENOMIC DNA]</scope>
    <source>
        <strain evidence="9">2N</strain>
    </source>
</reference>
<name>A0A286XMB2_CAVPO</name>
<feature type="chain" id="PRO_5013239261" evidence="7">
    <location>
        <begin position="22"/>
        <end position="125"/>
    </location>
</feature>
<proteinExistence type="inferred from homology"/>
<accession>A0A286XMB2</accession>
<dbReference type="InParanoid" id="A0A286XMB2"/>
<dbReference type="OMA" id="TGREMSW"/>
<dbReference type="GO" id="GO:0007625">
    <property type="term" value="P:grooming behavior"/>
    <property type="evidence" value="ECO:0007669"/>
    <property type="project" value="Ensembl"/>
</dbReference>
<dbReference type="Ensembl" id="ENSCPOT00000034770.1">
    <property type="protein sequence ID" value="ENSCPOP00000026439.1"/>
    <property type="gene ID" value="ENSCPOG00000031430.1"/>
</dbReference>
<keyword evidence="4" id="KW-0027">Amidation</keyword>
<sequence>MRGPSSLPYLLLLLLLGTCLPLLDRREPPAAVGAGRSRAHLAEGHGTHSVWGLQPQVLPLVARLLQALGVGHTSLRLARQESSETSSFLPAEGSEKATSPLGNLAEELNGYSRRKGGFSFRFGRG</sequence>
<dbReference type="GO" id="GO:0005184">
    <property type="term" value="F:neuropeptide hormone activity"/>
    <property type="evidence" value="ECO:0007669"/>
    <property type="project" value="Ensembl"/>
</dbReference>
<dbReference type="InterPro" id="IPR024565">
    <property type="entry name" value="P518"/>
</dbReference>
<reference evidence="8" key="2">
    <citation type="submission" date="2025-08" db="UniProtKB">
        <authorList>
            <consortium name="Ensembl"/>
        </authorList>
    </citation>
    <scope>IDENTIFICATION</scope>
    <source>
        <strain evidence="8">2N</strain>
    </source>
</reference>
<evidence type="ECO:0000313" key="9">
    <source>
        <dbReference type="Proteomes" id="UP000005447"/>
    </source>
</evidence>
<dbReference type="AlphaFoldDB" id="A0A286XMB2"/>
<reference evidence="8" key="3">
    <citation type="submission" date="2025-09" db="UniProtKB">
        <authorList>
            <consortium name="Ensembl"/>
        </authorList>
    </citation>
    <scope>IDENTIFICATION</scope>
    <source>
        <strain evidence="8">2N</strain>
    </source>
</reference>
<dbReference type="EMBL" id="AAKN02030157">
    <property type="status" value="NOT_ANNOTATED_CDS"/>
    <property type="molecule type" value="Genomic_DNA"/>
</dbReference>
<evidence type="ECO:0000256" key="6">
    <source>
        <dbReference type="SAM" id="MobiDB-lite"/>
    </source>
</evidence>
<evidence type="ECO:0000256" key="5">
    <source>
        <dbReference type="ARBA" id="ARBA00023320"/>
    </source>
</evidence>
<keyword evidence="5" id="KW-0527">Neuropeptide</keyword>
<dbReference type="GeneTree" id="ENSGT00390000015756"/>
<dbReference type="GO" id="GO:0045777">
    <property type="term" value="P:positive regulation of blood pressure"/>
    <property type="evidence" value="ECO:0007669"/>
    <property type="project" value="Ensembl"/>
</dbReference>
<dbReference type="FunCoup" id="A0A286XMB2">
    <property type="interactions" value="349"/>
</dbReference>
<dbReference type="PANTHER" id="PTHR36476:SF1">
    <property type="entry name" value="OREXIGENIC NEUROPEPTIDE QRFP"/>
    <property type="match status" value="1"/>
</dbReference>
<comment type="subcellular location">
    <subcellularLocation>
        <location evidence="1">Secreted</location>
    </subcellularLocation>
</comment>
<evidence type="ECO:0000256" key="4">
    <source>
        <dbReference type="ARBA" id="ARBA00022815"/>
    </source>
</evidence>
<dbReference type="PANTHER" id="PTHR36476">
    <property type="entry name" value="OREXIGENIC NEUROPEPTIDE QRFP"/>
    <property type="match status" value="1"/>
</dbReference>
<keyword evidence="9" id="KW-1185">Reference proteome</keyword>
<dbReference type="GO" id="GO:0031854">
    <property type="term" value="F:orexigenic neuropeptide QRFP receptor binding"/>
    <property type="evidence" value="ECO:0007669"/>
    <property type="project" value="Ensembl"/>
</dbReference>
<dbReference type="GO" id="GO:0060259">
    <property type="term" value="P:regulation of feeding behavior"/>
    <property type="evidence" value="ECO:0007669"/>
    <property type="project" value="Ensembl"/>
</dbReference>
<feature type="region of interest" description="Disordered" evidence="6">
    <location>
        <begin position="80"/>
        <end position="103"/>
    </location>
</feature>
<protein>
    <submittedName>
        <fullName evidence="8">Pyroglutamylated RFamide peptide</fullName>
    </submittedName>
</protein>
<dbReference type="VEuPathDB" id="HostDB:ENSCPOG00000031430"/>
<dbReference type="GO" id="GO:0007218">
    <property type="term" value="P:neuropeptide signaling pathway"/>
    <property type="evidence" value="ECO:0007669"/>
    <property type="project" value="UniProtKB-KW"/>
</dbReference>
<dbReference type="Proteomes" id="UP000005447">
    <property type="component" value="Unassembled WGS sequence"/>
</dbReference>
<gene>
    <name evidence="8" type="primary">QRFP</name>
</gene>
<organism evidence="8 9">
    <name type="scientific">Cavia porcellus</name>
    <name type="common">Guinea pig</name>
    <dbReference type="NCBI Taxonomy" id="10141"/>
    <lineage>
        <taxon>Eukaryota</taxon>
        <taxon>Metazoa</taxon>
        <taxon>Chordata</taxon>
        <taxon>Craniata</taxon>
        <taxon>Vertebrata</taxon>
        <taxon>Euteleostomi</taxon>
        <taxon>Mammalia</taxon>
        <taxon>Eutheria</taxon>
        <taxon>Euarchontoglires</taxon>
        <taxon>Glires</taxon>
        <taxon>Rodentia</taxon>
        <taxon>Hystricomorpha</taxon>
        <taxon>Caviidae</taxon>
        <taxon>Cavia</taxon>
    </lineage>
</organism>